<dbReference type="GO" id="GO:0008270">
    <property type="term" value="F:zinc ion binding"/>
    <property type="evidence" value="ECO:0007669"/>
    <property type="project" value="UniProtKB-KW"/>
</dbReference>
<organism evidence="7 8">
    <name type="scientific">Sphaerulina musiva (strain SO2202)</name>
    <name type="common">Poplar stem canker fungus</name>
    <name type="synonym">Septoria musiva</name>
    <dbReference type="NCBI Taxonomy" id="692275"/>
    <lineage>
        <taxon>Eukaryota</taxon>
        <taxon>Fungi</taxon>
        <taxon>Dikarya</taxon>
        <taxon>Ascomycota</taxon>
        <taxon>Pezizomycotina</taxon>
        <taxon>Dothideomycetes</taxon>
        <taxon>Dothideomycetidae</taxon>
        <taxon>Mycosphaerellales</taxon>
        <taxon>Mycosphaerellaceae</taxon>
        <taxon>Sphaerulina</taxon>
    </lineage>
</organism>
<dbReference type="GeneID" id="27898837"/>
<dbReference type="EMBL" id="KB456272">
    <property type="protein sequence ID" value="EMF08125.1"/>
    <property type="molecule type" value="Genomic_DNA"/>
</dbReference>
<evidence type="ECO:0000313" key="7">
    <source>
        <dbReference type="EMBL" id="EMF08125.1"/>
    </source>
</evidence>
<dbReference type="PROSITE" id="PS50016">
    <property type="entry name" value="ZF_PHD_2"/>
    <property type="match status" value="1"/>
</dbReference>
<dbReference type="InterPro" id="IPR013083">
    <property type="entry name" value="Znf_RING/FYVE/PHD"/>
</dbReference>
<gene>
    <name evidence="7" type="ORF">SEPMUDRAFT_121622</name>
</gene>
<feature type="region of interest" description="Disordered" evidence="5">
    <location>
        <begin position="242"/>
        <end position="273"/>
    </location>
</feature>
<dbReference type="HOGENOM" id="CLU_1020027_0_0_1"/>
<accession>M3C8A2</accession>
<evidence type="ECO:0000256" key="3">
    <source>
        <dbReference type="ARBA" id="ARBA00022833"/>
    </source>
</evidence>
<dbReference type="InterPro" id="IPR001965">
    <property type="entry name" value="Znf_PHD"/>
</dbReference>
<sequence length="273" mass="29548">MAAPTLPPLSPSPPSRTTRSRRVSTKAANAASDLRATTNKIAKATRQQRRAAVNPSMTTTTAAELTVQEKILRYVGYRAPAQTTASEGEEQERHGEGEEEEGLGDALPEPTEKPMAKTSSPSSSSISSSHPSLSIPSCTINTTINNTTTTTTTTTDTICLCALTVTLEETPVEDLIKCSIRDCDQWFHLACVGLPEHPPWYLGWNCADCLAHQRIPGNVKGLYDVKAKDSSVRAKAWLKEVKEEAKGEGIKKKEREGGMKRGVKGGVKSKKRT</sequence>
<dbReference type="InterPro" id="IPR019787">
    <property type="entry name" value="Znf_PHD-finger"/>
</dbReference>
<feature type="domain" description="PHD-type" evidence="6">
    <location>
        <begin position="156"/>
        <end position="212"/>
    </location>
</feature>
<dbReference type="SMART" id="SM00249">
    <property type="entry name" value="PHD"/>
    <property type="match status" value="1"/>
</dbReference>
<feature type="region of interest" description="Disordered" evidence="5">
    <location>
        <begin position="1"/>
        <end position="60"/>
    </location>
</feature>
<dbReference type="OrthoDB" id="3649705at2759"/>
<dbReference type="Proteomes" id="UP000016931">
    <property type="component" value="Unassembled WGS sequence"/>
</dbReference>
<keyword evidence="8" id="KW-1185">Reference proteome</keyword>
<dbReference type="RefSeq" id="XP_016756246.1">
    <property type="nucleotide sequence ID" value="XM_016901700.1"/>
</dbReference>
<name>M3C8A2_SPHMS</name>
<evidence type="ECO:0000259" key="6">
    <source>
        <dbReference type="PROSITE" id="PS50016"/>
    </source>
</evidence>
<keyword evidence="2 4" id="KW-0863">Zinc-finger</keyword>
<feature type="compositionally biased region" description="Basic and acidic residues" evidence="5">
    <location>
        <begin position="242"/>
        <end position="259"/>
    </location>
</feature>
<keyword evidence="3" id="KW-0862">Zinc</keyword>
<dbReference type="STRING" id="692275.M3C8A2"/>
<protein>
    <recommendedName>
        <fullName evidence="6">PHD-type domain-containing protein</fullName>
    </recommendedName>
</protein>
<dbReference type="AlphaFoldDB" id="M3C8A2"/>
<feature type="compositionally biased region" description="Basic residues" evidence="5">
    <location>
        <begin position="261"/>
        <end position="273"/>
    </location>
</feature>
<feature type="region of interest" description="Disordered" evidence="5">
    <location>
        <begin position="82"/>
        <end position="147"/>
    </location>
</feature>
<dbReference type="InterPro" id="IPR011011">
    <property type="entry name" value="Znf_FYVE_PHD"/>
</dbReference>
<dbReference type="InterPro" id="IPR019786">
    <property type="entry name" value="Zinc_finger_PHD-type_CS"/>
</dbReference>
<evidence type="ECO:0000313" key="8">
    <source>
        <dbReference type="Proteomes" id="UP000016931"/>
    </source>
</evidence>
<dbReference type="PROSITE" id="PS01359">
    <property type="entry name" value="ZF_PHD_1"/>
    <property type="match status" value="1"/>
</dbReference>
<feature type="compositionally biased region" description="Low complexity" evidence="5">
    <location>
        <begin position="119"/>
        <end position="147"/>
    </location>
</feature>
<evidence type="ECO:0000256" key="4">
    <source>
        <dbReference type="PROSITE-ProRule" id="PRU00146"/>
    </source>
</evidence>
<evidence type="ECO:0000256" key="1">
    <source>
        <dbReference type="ARBA" id="ARBA00022723"/>
    </source>
</evidence>
<reference evidence="7 8" key="1">
    <citation type="journal article" date="2012" name="PLoS Pathog.">
        <title>Diverse lifestyles and strategies of plant pathogenesis encoded in the genomes of eighteen Dothideomycetes fungi.</title>
        <authorList>
            <person name="Ohm R.A."/>
            <person name="Feau N."/>
            <person name="Henrissat B."/>
            <person name="Schoch C.L."/>
            <person name="Horwitz B.A."/>
            <person name="Barry K.W."/>
            <person name="Condon B.J."/>
            <person name="Copeland A.C."/>
            <person name="Dhillon B."/>
            <person name="Glaser F."/>
            <person name="Hesse C.N."/>
            <person name="Kosti I."/>
            <person name="LaButti K."/>
            <person name="Lindquist E.A."/>
            <person name="Lucas S."/>
            <person name="Salamov A.A."/>
            <person name="Bradshaw R.E."/>
            <person name="Ciuffetti L."/>
            <person name="Hamelin R.C."/>
            <person name="Kema G.H.J."/>
            <person name="Lawrence C."/>
            <person name="Scott J.A."/>
            <person name="Spatafora J.W."/>
            <person name="Turgeon B.G."/>
            <person name="de Wit P.J.G.M."/>
            <person name="Zhong S."/>
            <person name="Goodwin S.B."/>
            <person name="Grigoriev I.V."/>
        </authorList>
    </citation>
    <scope>NUCLEOTIDE SEQUENCE [LARGE SCALE GENOMIC DNA]</scope>
    <source>
        <strain evidence="7 8">SO2202</strain>
    </source>
</reference>
<keyword evidence="1" id="KW-0479">Metal-binding</keyword>
<feature type="compositionally biased region" description="Pro residues" evidence="5">
    <location>
        <begin position="1"/>
        <end position="14"/>
    </location>
</feature>
<dbReference type="SUPFAM" id="SSF57903">
    <property type="entry name" value="FYVE/PHD zinc finger"/>
    <property type="match status" value="1"/>
</dbReference>
<evidence type="ECO:0000256" key="2">
    <source>
        <dbReference type="ARBA" id="ARBA00022771"/>
    </source>
</evidence>
<dbReference type="Gene3D" id="3.30.40.10">
    <property type="entry name" value="Zinc/RING finger domain, C3HC4 (zinc finger)"/>
    <property type="match status" value="1"/>
</dbReference>
<evidence type="ECO:0000256" key="5">
    <source>
        <dbReference type="SAM" id="MobiDB-lite"/>
    </source>
</evidence>
<proteinExistence type="predicted"/>